<gene>
    <name evidence="2" type="ORF">TQ33_0576</name>
</gene>
<protein>
    <submittedName>
        <fullName evidence="2">Helix-turn-helix domain protein</fullName>
    </submittedName>
</protein>
<dbReference type="RefSeq" id="WP_046560732.1">
    <property type="nucleotide sequence ID" value="NZ_CP010975.1"/>
</dbReference>
<reference evidence="2 3" key="1">
    <citation type="submission" date="2015-02" db="EMBL/GenBank/DDBJ databases">
        <title>Complete genome sequence of Kangiella geojedonensis strain YCS-5T.</title>
        <authorList>
            <person name="Kim K.M."/>
        </authorList>
    </citation>
    <scope>NUCLEOTIDE SEQUENCE [LARGE SCALE GENOMIC DNA]</scope>
    <source>
        <strain evidence="2 3">YCS-5</strain>
    </source>
</reference>
<dbReference type="SUPFAM" id="SSF47413">
    <property type="entry name" value="lambda repressor-like DNA-binding domains"/>
    <property type="match status" value="1"/>
</dbReference>
<dbReference type="Pfam" id="PF13443">
    <property type="entry name" value="HTH_26"/>
    <property type="match status" value="1"/>
</dbReference>
<dbReference type="InterPro" id="IPR010982">
    <property type="entry name" value="Lambda_DNA-bd_dom_sf"/>
</dbReference>
<name>A0A0F6TPM3_9GAMM</name>
<evidence type="ECO:0000259" key="1">
    <source>
        <dbReference type="PROSITE" id="PS50943"/>
    </source>
</evidence>
<dbReference type="HOGENOM" id="CLU_090969_1_0_6"/>
<proteinExistence type="predicted"/>
<accession>A0A0F6TPM3</accession>
<sequence length="247" mass="29081">MSRQTTQLLETLKQHLRSQGVTYKDLAKHLSMSEANVKRIFSQNKLSVERLEVICNLLHMDILQLAQSAQSQQHKISELTLEQEEELITDYRLLLVAQLCLSDWTFEDMLARYQFTEHQLIQYLAKLDRIHFIELLPNNRIRKRVSPHFKWQTDGPVRKFFAEHIQSEFFNSRFDQPTEKILFISGMLSDESNKKIQELIEELGTAYRQQLSQDKSLTLDEKKGTSLVVGLRNWELSVFNDLRRKSA</sequence>
<dbReference type="EMBL" id="CP010975">
    <property type="protein sequence ID" value="AKE51557.1"/>
    <property type="molecule type" value="Genomic_DNA"/>
</dbReference>
<dbReference type="PROSITE" id="PS50943">
    <property type="entry name" value="HTH_CROC1"/>
    <property type="match status" value="1"/>
</dbReference>
<dbReference type="OrthoDB" id="5298444at2"/>
<dbReference type="AlphaFoldDB" id="A0A0F6TPM3"/>
<dbReference type="Proteomes" id="UP000034071">
    <property type="component" value="Chromosome"/>
</dbReference>
<dbReference type="GO" id="GO:0003677">
    <property type="term" value="F:DNA binding"/>
    <property type="evidence" value="ECO:0007669"/>
    <property type="project" value="InterPro"/>
</dbReference>
<evidence type="ECO:0000313" key="2">
    <source>
        <dbReference type="EMBL" id="AKE51557.1"/>
    </source>
</evidence>
<dbReference type="SMART" id="SM00530">
    <property type="entry name" value="HTH_XRE"/>
    <property type="match status" value="1"/>
</dbReference>
<dbReference type="InterPro" id="IPR001387">
    <property type="entry name" value="Cro/C1-type_HTH"/>
</dbReference>
<dbReference type="KEGG" id="kge:TQ33_0576"/>
<dbReference type="STRING" id="914150.TQ33_0576"/>
<evidence type="ECO:0000313" key="3">
    <source>
        <dbReference type="Proteomes" id="UP000034071"/>
    </source>
</evidence>
<dbReference type="Gene3D" id="1.10.260.40">
    <property type="entry name" value="lambda repressor-like DNA-binding domains"/>
    <property type="match status" value="1"/>
</dbReference>
<organism evidence="2 3">
    <name type="scientific">Kangiella geojedonensis</name>
    <dbReference type="NCBI Taxonomy" id="914150"/>
    <lineage>
        <taxon>Bacteria</taxon>
        <taxon>Pseudomonadati</taxon>
        <taxon>Pseudomonadota</taxon>
        <taxon>Gammaproteobacteria</taxon>
        <taxon>Kangiellales</taxon>
        <taxon>Kangiellaceae</taxon>
        <taxon>Kangiella</taxon>
    </lineage>
</organism>
<dbReference type="CDD" id="cd00093">
    <property type="entry name" value="HTH_XRE"/>
    <property type="match status" value="1"/>
</dbReference>
<keyword evidence="3" id="KW-1185">Reference proteome</keyword>
<feature type="domain" description="HTH cro/C1-type" evidence="1">
    <location>
        <begin position="12"/>
        <end position="65"/>
    </location>
</feature>